<feature type="compositionally biased region" description="Polar residues" evidence="1">
    <location>
        <begin position="238"/>
        <end position="260"/>
    </location>
</feature>
<dbReference type="GO" id="GO:0005096">
    <property type="term" value="F:GTPase activator activity"/>
    <property type="evidence" value="ECO:0007669"/>
    <property type="project" value="TreeGrafter"/>
</dbReference>
<dbReference type="PANTHER" id="PTHR22957:SF26">
    <property type="entry name" value="LD44506P"/>
    <property type="match status" value="1"/>
</dbReference>
<dbReference type="Pfam" id="PF00566">
    <property type="entry name" value="RabGAP-TBC"/>
    <property type="match status" value="1"/>
</dbReference>
<dbReference type="AlphaFoldDB" id="A0AAW0YFJ3"/>
<dbReference type="InterPro" id="IPR035969">
    <property type="entry name" value="Rab-GAP_TBC_sf"/>
</dbReference>
<feature type="compositionally biased region" description="Low complexity" evidence="1">
    <location>
        <begin position="119"/>
        <end position="146"/>
    </location>
</feature>
<proteinExistence type="predicted"/>
<evidence type="ECO:0000259" key="2">
    <source>
        <dbReference type="PROSITE" id="PS50086"/>
    </source>
</evidence>
<dbReference type="Gene3D" id="1.10.472.80">
    <property type="entry name" value="Ypt/Rab-GAP domain of gyp1p, domain 3"/>
    <property type="match status" value="1"/>
</dbReference>
<evidence type="ECO:0000313" key="3">
    <source>
        <dbReference type="EMBL" id="KAK8845567.1"/>
    </source>
</evidence>
<dbReference type="FunFam" id="1.10.8.270:FF:000037">
    <property type="entry name" value="TBC1 domain family member 22A"/>
    <property type="match status" value="1"/>
</dbReference>
<dbReference type="GeneID" id="92183540"/>
<feature type="compositionally biased region" description="Low complexity" evidence="1">
    <location>
        <begin position="261"/>
        <end position="277"/>
    </location>
</feature>
<dbReference type="PANTHER" id="PTHR22957">
    <property type="entry name" value="TBC1 DOMAIN FAMILY MEMBER GTPASE-ACTIVATING PROTEIN"/>
    <property type="match status" value="1"/>
</dbReference>
<evidence type="ECO:0000313" key="4">
    <source>
        <dbReference type="Proteomes" id="UP001388673"/>
    </source>
</evidence>
<feature type="compositionally biased region" description="Basic and acidic residues" evidence="1">
    <location>
        <begin position="293"/>
        <end position="311"/>
    </location>
</feature>
<feature type="compositionally biased region" description="Acidic residues" evidence="1">
    <location>
        <begin position="55"/>
        <end position="71"/>
    </location>
</feature>
<feature type="region of interest" description="Disordered" evidence="1">
    <location>
        <begin position="1"/>
        <end position="188"/>
    </location>
</feature>
<keyword evidence="4" id="KW-1185">Reference proteome</keyword>
<dbReference type="PROSITE" id="PS50086">
    <property type="entry name" value="TBC_RABGAP"/>
    <property type="match status" value="1"/>
</dbReference>
<organism evidence="3 4">
    <name type="scientific">Kwoniella newhampshirensis</name>
    <dbReference type="NCBI Taxonomy" id="1651941"/>
    <lineage>
        <taxon>Eukaryota</taxon>
        <taxon>Fungi</taxon>
        <taxon>Dikarya</taxon>
        <taxon>Basidiomycota</taxon>
        <taxon>Agaricomycotina</taxon>
        <taxon>Tremellomycetes</taxon>
        <taxon>Tremellales</taxon>
        <taxon>Cryptococcaceae</taxon>
        <taxon>Kwoniella</taxon>
    </lineage>
</organism>
<dbReference type="FunFam" id="1.10.472.80:FF:000001">
    <property type="entry name" value="TBC1 domain family member 22B"/>
    <property type="match status" value="1"/>
</dbReference>
<feature type="domain" description="Rab-GAP TBC" evidence="2">
    <location>
        <begin position="339"/>
        <end position="563"/>
    </location>
</feature>
<name>A0AAW0YFJ3_9TREE</name>
<dbReference type="KEGG" id="kne:92183540"/>
<feature type="region of interest" description="Disordered" evidence="1">
    <location>
        <begin position="237"/>
        <end position="311"/>
    </location>
</feature>
<evidence type="ECO:0000256" key="1">
    <source>
        <dbReference type="SAM" id="MobiDB-lite"/>
    </source>
</evidence>
<comment type="caution">
    <text evidence="3">The sequence shown here is derived from an EMBL/GenBank/DDBJ whole genome shotgun (WGS) entry which is preliminary data.</text>
</comment>
<dbReference type="GO" id="GO:0005794">
    <property type="term" value="C:Golgi apparatus"/>
    <property type="evidence" value="ECO:0007669"/>
    <property type="project" value="TreeGrafter"/>
</dbReference>
<feature type="compositionally biased region" description="Polar residues" evidence="1">
    <location>
        <begin position="29"/>
        <end position="46"/>
    </location>
</feature>
<feature type="compositionally biased region" description="Polar residues" evidence="1">
    <location>
        <begin position="10"/>
        <end position="20"/>
    </location>
</feature>
<accession>A0AAW0YFJ3</accession>
<dbReference type="Gene3D" id="1.10.10.750">
    <property type="entry name" value="Ypt/Rab-GAP domain of gyp1p, domain 1"/>
    <property type="match status" value="1"/>
</dbReference>
<dbReference type="RefSeq" id="XP_066800375.1">
    <property type="nucleotide sequence ID" value="XM_066949367.1"/>
</dbReference>
<reference evidence="3 4" key="1">
    <citation type="journal article" date="2024" name="bioRxiv">
        <title>Comparative genomics of Cryptococcus and Kwoniella reveals pathogenesis evolution and contrasting karyotype dynamics via intercentromeric recombination or chromosome fusion.</title>
        <authorList>
            <person name="Coelho M.A."/>
            <person name="David-Palma M."/>
            <person name="Shea T."/>
            <person name="Bowers K."/>
            <person name="McGinley-Smith S."/>
            <person name="Mohammad A.W."/>
            <person name="Gnirke A."/>
            <person name="Yurkov A.M."/>
            <person name="Nowrousian M."/>
            <person name="Sun S."/>
            <person name="Cuomo C.A."/>
            <person name="Heitman J."/>
        </authorList>
    </citation>
    <scope>NUCLEOTIDE SEQUENCE [LARGE SCALE GENOMIC DNA]</scope>
    <source>
        <strain evidence="3 4">CBS 13917</strain>
    </source>
</reference>
<feature type="compositionally biased region" description="Polar residues" evidence="1">
    <location>
        <begin position="76"/>
        <end position="89"/>
    </location>
</feature>
<dbReference type="SMART" id="SM00164">
    <property type="entry name" value="TBC"/>
    <property type="match status" value="1"/>
</dbReference>
<gene>
    <name evidence="3" type="ORF">IAR55_006282</name>
</gene>
<dbReference type="Proteomes" id="UP001388673">
    <property type="component" value="Unassembled WGS sequence"/>
</dbReference>
<dbReference type="InterPro" id="IPR000195">
    <property type="entry name" value="Rab-GAP-TBC_dom"/>
</dbReference>
<dbReference type="SUPFAM" id="SSF47923">
    <property type="entry name" value="Ypt/Rab-GAP domain of gyp1p"/>
    <property type="match status" value="2"/>
</dbReference>
<protein>
    <recommendedName>
        <fullName evidence="2">Rab-GAP TBC domain-containing protein</fullName>
    </recommendedName>
</protein>
<dbReference type="Gene3D" id="1.10.8.270">
    <property type="entry name" value="putative rabgap domain of human tbc1 domain family member 14 like domains"/>
    <property type="match status" value="1"/>
</dbReference>
<dbReference type="EMBL" id="JBCAWK010000012">
    <property type="protein sequence ID" value="KAK8845567.1"/>
    <property type="molecule type" value="Genomic_DNA"/>
</dbReference>
<sequence>MPFQPPTRPHSANPQMTVNAISIFPRPASRTSASRPHPNRGSSMSSFGKIARDVDDWDDPWDSSSDNEDSRDEPSTSFSAGGSRLSNSRGGTGSEAMKVSKTVPVPVRGEAEQRPSVDTSSIAASWASTSYHHVSHPSPSSPTRPTLIPAKTYSEGVAPPAPGTAVNGSPNRAVRNINGSGSKLPPGGAWEIVEPSELQEEETLEPVKVGKEAVREDVEEILRDPLQLLQSLCIDAPSTPSGTNPRASSTFPFLTPTSYEAPSPSTAQSSSSFLASPELEISKRSPSTPRTSTRKEGINRQRSVRTERRREKFTKVLRGREQDGGGVDLSELRKLAWSGIPHEVRPIVWQLLLNYLPLPVQPRLTTLTRKRKEYSQLVDQYFGRGLAALDQQIWHQIEIDVPRTRPGTGLWGCERTQRSLERILYVWAIRHPASGYVQGINDLVTPFFEVFLSAYIDTDPEVFDVAYLETHVLSAIEADSFWCLTKLLDGIQDNYISQQPGIQRLVRRMSELVKRIDAPLAAHFEDQGVEFMQFAFRWMNCLLMREISVKCTIRMWDTYLAEGTDAFSQFHLYVCSALLVKFSERLREMDFQEMIMFLQCLPTQSWTDHDVELLLSEAYVLKTVWQGAENHFANMPNGQQGQFGMLGR</sequence>